<accession>A0AAQ5Y446</accession>
<name>A0AAQ5Y446_AMPOC</name>
<dbReference type="Proteomes" id="UP001501940">
    <property type="component" value="Chromosome 2"/>
</dbReference>
<dbReference type="AlphaFoldDB" id="A0AAQ5Y446"/>
<sequence>ENRQPQTWNQVHLLHSKCIVLTVNHGGGSLMIWGCIRTKGQGDMAFLYGTLNAANLNGSFEDTLSDLLRKQRKRWTIFSSIFQVPRYTGDV</sequence>
<evidence type="ECO:0000313" key="2">
    <source>
        <dbReference type="Proteomes" id="UP001501940"/>
    </source>
</evidence>
<reference evidence="1" key="2">
    <citation type="submission" date="2025-08" db="UniProtKB">
        <authorList>
            <consortium name="Ensembl"/>
        </authorList>
    </citation>
    <scope>IDENTIFICATION</scope>
</reference>
<evidence type="ECO:0000313" key="1">
    <source>
        <dbReference type="Ensembl" id="ENSAOCP00000046365.1"/>
    </source>
</evidence>
<proteinExistence type="predicted"/>
<dbReference type="Ensembl" id="ENSAOCT00000063151.1">
    <property type="protein sequence ID" value="ENSAOCP00000046365.1"/>
    <property type="gene ID" value="ENSAOCG00000028010.1"/>
</dbReference>
<dbReference type="GO" id="GO:0003676">
    <property type="term" value="F:nucleic acid binding"/>
    <property type="evidence" value="ECO:0007669"/>
    <property type="project" value="InterPro"/>
</dbReference>
<reference evidence="1" key="3">
    <citation type="submission" date="2025-09" db="UniProtKB">
        <authorList>
            <consortium name="Ensembl"/>
        </authorList>
    </citation>
    <scope>IDENTIFICATION</scope>
</reference>
<dbReference type="InterPro" id="IPR036397">
    <property type="entry name" value="RNaseH_sf"/>
</dbReference>
<protein>
    <submittedName>
        <fullName evidence="1">Uncharacterized protein</fullName>
    </submittedName>
</protein>
<reference evidence="1 2" key="1">
    <citation type="submission" date="2022-01" db="EMBL/GenBank/DDBJ databases">
        <title>A chromosome-scale genome assembly of the false clownfish, Amphiprion ocellaris.</title>
        <authorList>
            <person name="Ryu T."/>
        </authorList>
    </citation>
    <scope>NUCLEOTIDE SEQUENCE [LARGE SCALE GENOMIC DNA]</scope>
</reference>
<organism evidence="1 2">
    <name type="scientific">Amphiprion ocellaris</name>
    <name type="common">Clown anemonefish</name>
    <dbReference type="NCBI Taxonomy" id="80972"/>
    <lineage>
        <taxon>Eukaryota</taxon>
        <taxon>Metazoa</taxon>
        <taxon>Chordata</taxon>
        <taxon>Craniata</taxon>
        <taxon>Vertebrata</taxon>
        <taxon>Euteleostomi</taxon>
        <taxon>Actinopterygii</taxon>
        <taxon>Neopterygii</taxon>
        <taxon>Teleostei</taxon>
        <taxon>Neoteleostei</taxon>
        <taxon>Acanthomorphata</taxon>
        <taxon>Ovalentaria</taxon>
        <taxon>Pomacentridae</taxon>
        <taxon>Amphiprion</taxon>
    </lineage>
</organism>
<keyword evidence="2" id="KW-1185">Reference proteome</keyword>
<dbReference type="Gene3D" id="3.30.420.10">
    <property type="entry name" value="Ribonuclease H-like superfamily/Ribonuclease H"/>
    <property type="match status" value="1"/>
</dbReference>